<reference evidence="6" key="2">
    <citation type="submission" date="2025-09" db="UniProtKB">
        <authorList>
            <consortium name="Ensembl"/>
        </authorList>
    </citation>
    <scope>IDENTIFICATION</scope>
</reference>
<evidence type="ECO:0000256" key="2">
    <source>
        <dbReference type="ARBA" id="ARBA00022754"/>
    </source>
</evidence>
<feature type="domain" description="IF rod" evidence="5">
    <location>
        <begin position="81"/>
        <end position="355"/>
    </location>
</feature>
<dbReference type="GO" id="GO:0031424">
    <property type="term" value="P:keratinization"/>
    <property type="evidence" value="ECO:0007669"/>
    <property type="project" value="TreeGrafter"/>
</dbReference>
<proteinExistence type="predicted"/>
<dbReference type="PROSITE" id="PS51842">
    <property type="entry name" value="IF_ROD_2"/>
    <property type="match status" value="1"/>
</dbReference>
<dbReference type="PANTHER" id="PTHR45616:SF21">
    <property type="entry name" value="KERATIN, TYPE II CYTOSKELETAL 7"/>
    <property type="match status" value="1"/>
</dbReference>
<organism evidence="6 7">
    <name type="scientific">Otus sunia</name>
    <name type="common">Oriental scops-owl</name>
    <dbReference type="NCBI Taxonomy" id="257818"/>
    <lineage>
        <taxon>Eukaryota</taxon>
        <taxon>Metazoa</taxon>
        <taxon>Chordata</taxon>
        <taxon>Craniata</taxon>
        <taxon>Vertebrata</taxon>
        <taxon>Euteleostomi</taxon>
        <taxon>Archelosauria</taxon>
        <taxon>Archosauria</taxon>
        <taxon>Dinosauria</taxon>
        <taxon>Saurischia</taxon>
        <taxon>Theropoda</taxon>
        <taxon>Coelurosauria</taxon>
        <taxon>Aves</taxon>
        <taxon>Neognathae</taxon>
        <taxon>Neoaves</taxon>
        <taxon>Telluraves</taxon>
        <taxon>Strigiformes</taxon>
        <taxon>Strigidae</taxon>
        <taxon>Otus</taxon>
    </lineage>
</organism>
<feature type="coiled-coil region" evidence="4">
    <location>
        <begin position="105"/>
        <end position="192"/>
    </location>
</feature>
<dbReference type="PANTHER" id="PTHR45616">
    <property type="entry name" value="GATA-TYPE DOMAIN-CONTAINING PROTEIN"/>
    <property type="match status" value="1"/>
</dbReference>
<evidence type="ECO:0000313" key="7">
    <source>
        <dbReference type="Proteomes" id="UP000694552"/>
    </source>
</evidence>
<name>A0A8C8A3T5_9STRI</name>
<dbReference type="GO" id="GO:0030280">
    <property type="term" value="F:structural constituent of skin epidermis"/>
    <property type="evidence" value="ECO:0007669"/>
    <property type="project" value="TreeGrafter"/>
</dbReference>
<dbReference type="Ensembl" id="ENSOSUT00000000727.1">
    <property type="protein sequence ID" value="ENSOSUP00000000714.1"/>
    <property type="gene ID" value="ENSOSUG00000000545.1"/>
</dbReference>
<reference evidence="6" key="1">
    <citation type="submission" date="2025-08" db="UniProtKB">
        <authorList>
            <consortium name="Ensembl"/>
        </authorList>
    </citation>
    <scope>IDENTIFICATION</scope>
</reference>
<evidence type="ECO:0000259" key="5">
    <source>
        <dbReference type="PROSITE" id="PS51842"/>
    </source>
</evidence>
<dbReference type="GO" id="GO:0005615">
    <property type="term" value="C:extracellular space"/>
    <property type="evidence" value="ECO:0007669"/>
    <property type="project" value="TreeGrafter"/>
</dbReference>
<dbReference type="GO" id="GO:0045095">
    <property type="term" value="C:keratin filament"/>
    <property type="evidence" value="ECO:0007669"/>
    <property type="project" value="TreeGrafter"/>
</dbReference>
<evidence type="ECO:0000313" key="6">
    <source>
        <dbReference type="Ensembl" id="ENSOSUP00000000714.1"/>
    </source>
</evidence>
<dbReference type="Pfam" id="PF00038">
    <property type="entry name" value="Filament"/>
    <property type="match status" value="2"/>
</dbReference>
<keyword evidence="7" id="KW-1185">Reference proteome</keyword>
<dbReference type="Gene3D" id="1.20.5.170">
    <property type="match status" value="1"/>
</dbReference>
<dbReference type="SMART" id="SM01391">
    <property type="entry name" value="Filament"/>
    <property type="match status" value="1"/>
</dbReference>
<dbReference type="AlphaFoldDB" id="A0A8C8A3T5"/>
<evidence type="ECO:0000256" key="4">
    <source>
        <dbReference type="SAM" id="Coils"/>
    </source>
</evidence>
<evidence type="ECO:0000256" key="1">
    <source>
        <dbReference type="ARBA" id="ARBA00022744"/>
    </source>
</evidence>
<accession>A0A8C8A3T5</accession>
<sequence>ASCSCVQLLPLSFSSCSAVTPRRVKSCTVGTVSCWGGGFVGYPRLGCCGSRSLGGNAVNEHLLRPLRLELDPNLQSMKYQEKEQIKILNNKFAFFIDKARGEMPVQFLEQQNKVLETKRGFLQEQKCYRSNTEPIFETYIGNLKRQLHVLGRNKAKLETELGTDTDCAYVNKVEMEAKVESLVQEINSLRSLYKVITAFPFPLPLPPPHASSGALLDMDDIVADVKAQHDDIANGLMQSPGTTYEELRETTSKHDDTLHNTKNQIVELNWVIQRLTGECENTKVQRYKLEGAIAEALRAVAGEDAKCSLSELEVSLQPAKQDTACEYQELMNVKLALDIEMATYRKLQDGGESRMEILSWNVFFAAVCRSPGRITCNTDPCFGGSRSLFRSRGLVTGEGICGKSIAGSGDIRAPCATPGYSAASGKSSNAKLVSSTTSYMSKY</sequence>
<dbReference type="InterPro" id="IPR039008">
    <property type="entry name" value="IF_rod_dom"/>
</dbReference>
<keyword evidence="3 4" id="KW-0175">Coiled coil</keyword>
<dbReference type="GO" id="GO:0045109">
    <property type="term" value="P:intermediate filament organization"/>
    <property type="evidence" value="ECO:0007669"/>
    <property type="project" value="TreeGrafter"/>
</dbReference>
<dbReference type="SUPFAM" id="SSF64593">
    <property type="entry name" value="Intermediate filament protein, coiled coil region"/>
    <property type="match status" value="2"/>
</dbReference>
<evidence type="ECO:0000256" key="3">
    <source>
        <dbReference type="ARBA" id="ARBA00023054"/>
    </source>
</evidence>
<dbReference type="Gene3D" id="1.20.5.500">
    <property type="entry name" value="Single helix bin"/>
    <property type="match status" value="1"/>
</dbReference>
<protein>
    <recommendedName>
        <fullName evidence="5">IF rod domain-containing protein</fullName>
    </recommendedName>
</protein>
<dbReference type="Proteomes" id="UP000694552">
    <property type="component" value="Unplaced"/>
</dbReference>
<keyword evidence="2" id="KW-0403">Intermediate filament</keyword>
<keyword evidence="1" id="KW-0416">Keratin</keyword>
<dbReference type="Gene3D" id="1.20.5.1160">
    <property type="entry name" value="Vasodilator-stimulated phosphoprotein"/>
    <property type="match status" value="1"/>
</dbReference>